<dbReference type="GO" id="GO:0046872">
    <property type="term" value="F:metal ion binding"/>
    <property type="evidence" value="ECO:0007669"/>
    <property type="project" value="UniProtKB-KW"/>
</dbReference>
<dbReference type="SUPFAM" id="SSF55486">
    <property type="entry name" value="Metalloproteases ('zincins'), catalytic domain"/>
    <property type="match status" value="1"/>
</dbReference>
<dbReference type="Pfam" id="PF01432">
    <property type="entry name" value="Peptidase_M3"/>
    <property type="match status" value="1"/>
</dbReference>
<dbReference type="GO" id="GO:0004222">
    <property type="term" value="F:metalloendopeptidase activity"/>
    <property type="evidence" value="ECO:0007669"/>
    <property type="project" value="InterPro"/>
</dbReference>
<feature type="domain" description="Peptidase M3A/M3B catalytic" evidence="7">
    <location>
        <begin position="164"/>
        <end position="542"/>
    </location>
</feature>
<evidence type="ECO:0000259" key="7">
    <source>
        <dbReference type="Pfam" id="PF01432"/>
    </source>
</evidence>
<keyword evidence="3" id="KW-0479">Metal-binding</keyword>
<dbReference type="InterPro" id="IPR011976">
    <property type="entry name" value="Pept_M3B_oligopep-rel"/>
</dbReference>
<reference evidence="8" key="1">
    <citation type="journal article" date="2014" name="Genome Biol. Evol.">
        <title>Pangenome evidence for extensive interdomain horizontal transfer affecting lineage core and shell genes in uncultured planktonic thaumarchaeota and euryarchaeota.</title>
        <authorList>
            <person name="Deschamps P."/>
            <person name="Zivanovic Y."/>
            <person name="Moreira D."/>
            <person name="Rodriguez-Valera F."/>
            <person name="Lopez-Garcia P."/>
        </authorList>
    </citation>
    <scope>NUCLEOTIDE SEQUENCE</scope>
</reference>
<dbReference type="EMBL" id="KF900343">
    <property type="protein sequence ID" value="AIE91596.1"/>
    <property type="molecule type" value="Genomic_DNA"/>
</dbReference>
<evidence type="ECO:0000256" key="4">
    <source>
        <dbReference type="ARBA" id="ARBA00022801"/>
    </source>
</evidence>
<dbReference type="PANTHER" id="PTHR11804">
    <property type="entry name" value="PROTEASE M3 THIMET OLIGOPEPTIDASE-RELATED"/>
    <property type="match status" value="1"/>
</dbReference>
<evidence type="ECO:0000256" key="5">
    <source>
        <dbReference type="ARBA" id="ARBA00022833"/>
    </source>
</evidence>
<dbReference type="GO" id="GO:0006508">
    <property type="term" value="P:proteolysis"/>
    <property type="evidence" value="ECO:0007669"/>
    <property type="project" value="UniProtKB-KW"/>
</dbReference>
<dbReference type="Gene3D" id="1.10.1370.30">
    <property type="match status" value="1"/>
</dbReference>
<dbReference type="NCBIfam" id="TIGR02289">
    <property type="entry name" value="M3_not_pepF"/>
    <property type="match status" value="1"/>
</dbReference>
<keyword evidence="4" id="KW-0378">Hydrolase</keyword>
<dbReference type="CDD" id="cd09606">
    <property type="entry name" value="M3B_PepF"/>
    <property type="match status" value="1"/>
</dbReference>
<keyword evidence="6" id="KW-0482">Metalloprotease</keyword>
<keyword evidence="2" id="KW-0645">Protease</keyword>
<evidence type="ECO:0000256" key="2">
    <source>
        <dbReference type="ARBA" id="ARBA00022670"/>
    </source>
</evidence>
<gene>
    <name evidence="8" type="primary">pepB</name>
    <name evidence="8" type="synonym">pepF</name>
</gene>
<dbReference type="InterPro" id="IPR045090">
    <property type="entry name" value="Pept_M3A_M3B"/>
</dbReference>
<name>A0A075FQ17_9EURY</name>
<evidence type="ECO:0000256" key="6">
    <source>
        <dbReference type="ARBA" id="ARBA00023049"/>
    </source>
</evidence>
<dbReference type="PANTHER" id="PTHR11804:SF48">
    <property type="entry name" value="PUTATIVE-RELATED"/>
    <property type="match status" value="1"/>
</dbReference>
<evidence type="ECO:0000256" key="1">
    <source>
        <dbReference type="ARBA" id="ARBA00001947"/>
    </source>
</evidence>
<proteinExistence type="predicted"/>
<accession>A0A075FQ17</accession>
<evidence type="ECO:0000313" key="8">
    <source>
        <dbReference type="EMBL" id="AIE91596.1"/>
    </source>
</evidence>
<dbReference type="InterPro" id="IPR001567">
    <property type="entry name" value="Pept_M3A_M3B_dom"/>
</dbReference>
<dbReference type="AlphaFoldDB" id="A0A075FQ17"/>
<protein>
    <submittedName>
        <fullName evidence="8">Oligoendopeptidase m3 family (PepF, pepB)</fullName>
    </submittedName>
</protein>
<keyword evidence="5" id="KW-0862">Zinc</keyword>
<evidence type="ECO:0000256" key="3">
    <source>
        <dbReference type="ARBA" id="ARBA00022723"/>
    </source>
</evidence>
<comment type="cofactor">
    <cofactor evidence="1">
        <name>Zn(2+)</name>
        <dbReference type="ChEBI" id="CHEBI:29105"/>
    </cofactor>
</comment>
<sequence length="567" mass="65069">MGSFIRGDFDATQWEKIEPYTMDLLNRELTCSGCLEGLIADASELAEHVSEAGALLYISMTCDTESEDKRGLFLDFASTVRPKLSEFSDALNRRIVEHSAVDDLSERYNLMLRGMRTDIEIFRKENIPLGVRQTELVTEAQGITGGMTVEFDGEERTFPQMSSYLESNNRSKRQAAWSAMSERRMQDHERMSEIFDELVTLRHQIALNAGFDSYTHYMFKAMHRFDYSIDDCLEFHNSVESVCMPILKEINKERGETLGLGDLSPWDVNEKTGAGPDIHGREPLKPFETVEEMVEKLSEMFHEISDDLGGKFDKLVEMDTLDLDTRKGKAPGGYQYYLEKSRVPFIFMNAAGLQGDLETMIHEAGHAFHSLYCGHLDLIDERDYPIEFAEVASMSMELLTQPWWNKFYDKEEADRARRTHLEGVVFLLPWIATIDSFQHWIYDNPDHTREERAEVWLSIRDRFGSEMDWTGHMDFKEVSWQQQGHLYGVPFYYIEYGIAQLGSLQLWKTQTSDPQKALDDYANAMKLGNTRTLPELFSAADLKLGFDEGHFLSLMGSVEATLAELPS</sequence>
<dbReference type="GO" id="GO:0006518">
    <property type="term" value="P:peptide metabolic process"/>
    <property type="evidence" value="ECO:0007669"/>
    <property type="project" value="TreeGrafter"/>
</dbReference>
<organism evidence="8">
    <name type="scientific">uncultured marine group II/III euryarchaeote AD1000_12_F09</name>
    <dbReference type="NCBI Taxonomy" id="1457727"/>
    <lineage>
        <taxon>Archaea</taxon>
        <taxon>Methanobacteriati</taxon>
        <taxon>Methanobacteriota</taxon>
        <taxon>environmental samples</taxon>
    </lineage>
</organism>